<dbReference type="GO" id="GO:1990726">
    <property type="term" value="C:Lsm1-7-Pat1 complex"/>
    <property type="evidence" value="ECO:0007669"/>
    <property type="project" value="EnsemblFungi"/>
</dbReference>
<dbReference type="RefSeq" id="XP_020049914.1">
    <property type="nucleotide sequence ID" value="XM_020191098.1"/>
</dbReference>
<dbReference type="GO" id="GO:0000290">
    <property type="term" value="P:deadenylation-dependent decapping of nuclear-transcribed mRNA"/>
    <property type="evidence" value="ECO:0007669"/>
    <property type="project" value="EnsemblFungi"/>
</dbReference>
<dbReference type="GO" id="GO:0046540">
    <property type="term" value="C:U4/U6 x U5 tri-snRNP complex"/>
    <property type="evidence" value="ECO:0007669"/>
    <property type="project" value="EnsemblFungi"/>
</dbReference>
<dbReference type="Proteomes" id="UP000095038">
    <property type="component" value="Unassembled WGS sequence"/>
</dbReference>
<dbReference type="InterPro" id="IPR033871">
    <property type="entry name" value="LSm5"/>
</dbReference>
<reference evidence="13" key="1">
    <citation type="submission" date="2016-05" db="EMBL/GenBank/DDBJ databases">
        <title>Comparative genomics of biotechnologically important yeasts.</title>
        <authorList>
            <consortium name="DOE Joint Genome Institute"/>
            <person name="Riley R."/>
            <person name="Haridas S."/>
            <person name="Wolfe K.H."/>
            <person name="Lopes M.R."/>
            <person name="Hittinger C.T."/>
            <person name="Goker M."/>
            <person name="Salamov A."/>
            <person name="Wisecaver J."/>
            <person name="Long T.M."/>
            <person name="Aerts A.L."/>
            <person name="Barry K."/>
            <person name="Choi C."/>
            <person name="Clum A."/>
            <person name="Coughlan A.Y."/>
            <person name="Deshpande S."/>
            <person name="Douglass A.P."/>
            <person name="Hanson S.J."/>
            <person name="Klenk H.-P."/>
            <person name="Labutti K."/>
            <person name="Lapidus A."/>
            <person name="Lindquist E."/>
            <person name="Lipzen A."/>
            <person name="Meier-Kolthoff J.P."/>
            <person name="Ohm R.A."/>
            <person name="Otillar R.P."/>
            <person name="Pangilinan J."/>
            <person name="Peng Y."/>
            <person name="Rokas A."/>
            <person name="Rosa C.A."/>
            <person name="Scheuner C."/>
            <person name="Sibirny A.A."/>
            <person name="Slot J.C."/>
            <person name="Stielow J.B."/>
            <person name="Sun H."/>
            <person name="Kurtzman C.P."/>
            <person name="Blackwell M."/>
            <person name="Grigoriev I.V."/>
            <person name="Jeffries T.W."/>
        </authorList>
    </citation>
    <scope>NUCLEOTIDE SEQUENCE [LARGE SCALE GENOMIC DNA]</scope>
    <source>
        <strain evidence="13">DSM 1968</strain>
    </source>
</reference>
<keyword evidence="6" id="KW-0007">Acetylation</keyword>
<evidence type="ECO:0000256" key="3">
    <source>
        <dbReference type="ARBA" id="ARBA00022664"/>
    </source>
</evidence>
<dbReference type="EMBL" id="KV454475">
    <property type="protein sequence ID" value="ODV63607.1"/>
    <property type="molecule type" value="Genomic_DNA"/>
</dbReference>
<keyword evidence="9 10" id="KW-0687">Ribonucleoprotein</keyword>
<dbReference type="GeneID" id="30964734"/>
<dbReference type="GO" id="GO:0006364">
    <property type="term" value="P:rRNA processing"/>
    <property type="evidence" value="ECO:0007669"/>
    <property type="project" value="EnsemblFungi"/>
</dbReference>
<dbReference type="GO" id="GO:0000932">
    <property type="term" value="C:P-body"/>
    <property type="evidence" value="ECO:0007669"/>
    <property type="project" value="EnsemblFungi"/>
</dbReference>
<dbReference type="InterPro" id="IPR010920">
    <property type="entry name" value="LSM_dom_sf"/>
</dbReference>
<evidence type="ECO:0000256" key="7">
    <source>
        <dbReference type="ARBA" id="ARBA00023187"/>
    </source>
</evidence>
<dbReference type="SMART" id="SM00651">
    <property type="entry name" value="Sm"/>
    <property type="match status" value="1"/>
</dbReference>
<evidence type="ECO:0000256" key="8">
    <source>
        <dbReference type="ARBA" id="ARBA00023242"/>
    </source>
</evidence>
<keyword evidence="7 10" id="KW-0508">mRNA splicing</keyword>
<dbReference type="GO" id="GO:0003723">
    <property type="term" value="F:RNA binding"/>
    <property type="evidence" value="ECO:0007669"/>
    <property type="project" value="UniProtKB-KW"/>
</dbReference>
<evidence type="ECO:0000256" key="1">
    <source>
        <dbReference type="ARBA" id="ARBA00004123"/>
    </source>
</evidence>
<name>A0A1D2VPY9_9ASCO</name>
<keyword evidence="5 10" id="KW-0694">RNA-binding</keyword>
<dbReference type="CDD" id="cd01732">
    <property type="entry name" value="LSm5"/>
    <property type="match status" value="1"/>
</dbReference>
<dbReference type="GO" id="GO:0008033">
    <property type="term" value="P:tRNA processing"/>
    <property type="evidence" value="ECO:0007669"/>
    <property type="project" value="EnsemblFungi"/>
</dbReference>
<accession>A0A1D2VPY9</accession>
<dbReference type="InParanoid" id="A0A1D2VPY9"/>
<dbReference type="SUPFAM" id="SSF50182">
    <property type="entry name" value="Sm-like ribonucleoproteins"/>
    <property type="match status" value="1"/>
</dbReference>
<dbReference type="PROSITE" id="PS52002">
    <property type="entry name" value="SM"/>
    <property type="match status" value="1"/>
</dbReference>
<dbReference type="GO" id="GO:0005730">
    <property type="term" value="C:nucleolus"/>
    <property type="evidence" value="ECO:0007669"/>
    <property type="project" value="EnsemblFungi"/>
</dbReference>
<organism evidence="12 13">
    <name type="scientific">Ascoidea rubescens DSM 1968</name>
    <dbReference type="NCBI Taxonomy" id="1344418"/>
    <lineage>
        <taxon>Eukaryota</taxon>
        <taxon>Fungi</taxon>
        <taxon>Dikarya</taxon>
        <taxon>Ascomycota</taxon>
        <taxon>Saccharomycotina</taxon>
        <taxon>Saccharomycetes</taxon>
        <taxon>Ascoideaceae</taxon>
        <taxon>Ascoidea</taxon>
    </lineage>
</organism>
<gene>
    <name evidence="10" type="primary">LSM5</name>
    <name evidence="12" type="ORF">ASCRUDRAFT_52607</name>
</gene>
<comment type="subcellular location">
    <subcellularLocation>
        <location evidence="1 10">Nucleus</location>
    </subcellularLocation>
</comment>
<dbReference type="PANTHER" id="PTHR20971">
    <property type="entry name" value="U6 SNRNA-ASSOCIATED PROTEIN"/>
    <property type="match status" value="1"/>
</dbReference>
<dbReference type="GO" id="GO:0005681">
    <property type="term" value="C:spliceosomal complex"/>
    <property type="evidence" value="ECO:0007669"/>
    <property type="project" value="UniProtKB-KW"/>
</dbReference>
<evidence type="ECO:0000256" key="10">
    <source>
        <dbReference type="RuleBase" id="RU365055"/>
    </source>
</evidence>
<dbReference type="InterPro" id="IPR001163">
    <property type="entry name" value="Sm_dom_euk/arc"/>
</dbReference>
<evidence type="ECO:0000256" key="4">
    <source>
        <dbReference type="ARBA" id="ARBA00022728"/>
    </source>
</evidence>
<keyword evidence="13" id="KW-1185">Reference proteome</keyword>
<keyword evidence="8 10" id="KW-0539">Nucleus</keyword>
<evidence type="ECO:0000256" key="5">
    <source>
        <dbReference type="ARBA" id="ARBA00022884"/>
    </source>
</evidence>
<dbReference type="FunFam" id="2.30.30.100:FF:000003">
    <property type="entry name" value="U6 snRNA-associated Sm-like protein LSm5"/>
    <property type="match status" value="1"/>
</dbReference>
<evidence type="ECO:0000256" key="2">
    <source>
        <dbReference type="ARBA" id="ARBA00006850"/>
    </source>
</evidence>
<dbReference type="GO" id="GO:0005732">
    <property type="term" value="C:sno(s)RNA-containing ribonucleoprotein complex"/>
    <property type="evidence" value="ECO:0007669"/>
    <property type="project" value="EnsemblFungi"/>
</dbReference>
<dbReference type="AlphaFoldDB" id="A0A1D2VPY9"/>
<dbReference type="GO" id="GO:0000398">
    <property type="term" value="P:mRNA splicing, via spliceosome"/>
    <property type="evidence" value="ECO:0007669"/>
    <property type="project" value="EnsemblFungi"/>
</dbReference>
<evidence type="ECO:0000313" key="12">
    <source>
        <dbReference type="EMBL" id="ODV63607.1"/>
    </source>
</evidence>
<keyword evidence="4 10" id="KW-0747">Spliceosome</keyword>
<comment type="similarity">
    <text evidence="2 10">Belongs to the snRNP Sm proteins family.</text>
</comment>
<dbReference type="GO" id="GO:0005688">
    <property type="term" value="C:U6 snRNP"/>
    <property type="evidence" value="ECO:0007669"/>
    <property type="project" value="EnsemblFungi"/>
</dbReference>
<evidence type="ECO:0000313" key="13">
    <source>
        <dbReference type="Proteomes" id="UP000095038"/>
    </source>
</evidence>
<dbReference type="PANTHER" id="PTHR20971:SF0">
    <property type="entry name" value="U6 SNRNA-ASSOCIATED SM-LIKE PROTEIN LSM5"/>
    <property type="match status" value="1"/>
</dbReference>
<comment type="function">
    <text evidence="10">Plays a role in U6 snRNP assembly and function. Binds to the 3' end of U6 snRNA.</text>
</comment>
<evidence type="ECO:0000259" key="11">
    <source>
        <dbReference type="PROSITE" id="PS52002"/>
    </source>
</evidence>
<dbReference type="STRING" id="1344418.A0A1D2VPY9"/>
<feature type="domain" description="Sm" evidence="11">
    <location>
        <begin position="12"/>
        <end position="84"/>
    </location>
</feature>
<protein>
    <recommendedName>
        <fullName evidence="10">LSM complex subunit LSM5</fullName>
    </recommendedName>
</protein>
<dbReference type="Gene3D" id="2.30.30.100">
    <property type="match status" value="1"/>
</dbReference>
<keyword evidence="3 10" id="KW-0507">mRNA processing</keyword>
<evidence type="ECO:0000256" key="9">
    <source>
        <dbReference type="ARBA" id="ARBA00023274"/>
    </source>
</evidence>
<dbReference type="OrthoDB" id="429711at2759"/>
<proteinExistence type="inferred from homology"/>
<dbReference type="Pfam" id="PF01423">
    <property type="entry name" value="LSM"/>
    <property type="match status" value="1"/>
</dbReference>
<comment type="subunit">
    <text evidence="10">LSm subunits form a heteromer with a doughnut shape.</text>
</comment>
<dbReference type="InterPro" id="IPR047575">
    <property type="entry name" value="Sm"/>
</dbReference>
<evidence type="ECO:0000256" key="6">
    <source>
        <dbReference type="ARBA" id="ARBA00022990"/>
    </source>
</evidence>
<dbReference type="FunCoup" id="A0A1D2VPY9">
    <property type="interactions" value="625"/>
</dbReference>
<sequence length="84" mass="9200">MSEPSPPSDTLLPLELVDRCIGSAIWVVMSGSREFEGTLVGFDDYVNMVLEHVTEYNADGTTIQRKKMLLNGTNIAMLIPGGKQ</sequence>